<accession>A0AAD4FBP0</accession>
<dbReference type="AlphaFoldDB" id="A0AAD4FBP0"/>
<gene>
    <name evidence="1" type="ORF">G6011_10165</name>
</gene>
<keyword evidence="2" id="KW-1185">Reference proteome</keyword>
<proteinExistence type="predicted"/>
<sequence>MNYLERKTAKIEKQETEKSVEKIHALWDKWHAEQVELLTKVKKGGKAYMALLEEVSDLADIDAGF</sequence>
<dbReference type="EMBL" id="JAANER010000008">
    <property type="protein sequence ID" value="KAG9187057.1"/>
    <property type="molecule type" value="Genomic_DNA"/>
</dbReference>
<organism evidence="1 2">
    <name type="scientific">Alternaria panax</name>
    <dbReference type="NCBI Taxonomy" id="48097"/>
    <lineage>
        <taxon>Eukaryota</taxon>
        <taxon>Fungi</taxon>
        <taxon>Dikarya</taxon>
        <taxon>Ascomycota</taxon>
        <taxon>Pezizomycotina</taxon>
        <taxon>Dothideomycetes</taxon>
        <taxon>Pleosporomycetidae</taxon>
        <taxon>Pleosporales</taxon>
        <taxon>Pleosporineae</taxon>
        <taxon>Pleosporaceae</taxon>
        <taxon>Alternaria</taxon>
        <taxon>Alternaria sect. Panax</taxon>
    </lineage>
</organism>
<reference evidence="1" key="1">
    <citation type="submission" date="2021-07" db="EMBL/GenBank/DDBJ databases">
        <title>Genome Resource of American Ginseng Black Spot Pathogen Alternaria panax.</title>
        <authorList>
            <person name="Qiu C."/>
            <person name="Wang W."/>
            <person name="Liu Z."/>
        </authorList>
    </citation>
    <scope>NUCLEOTIDE SEQUENCE</scope>
    <source>
        <strain evidence="1">BNCC115425</strain>
    </source>
</reference>
<evidence type="ECO:0000313" key="2">
    <source>
        <dbReference type="Proteomes" id="UP001199106"/>
    </source>
</evidence>
<comment type="caution">
    <text evidence="1">The sequence shown here is derived from an EMBL/GenBank/DDBJ whole genome shotgun (WGS) entry which is preliminary data.</text>
</comment>
<protein>
    <submittedName>
        <fullName evidence="1">Uncharacterized protein</fullName>
    </submittedName>
</protein>
<name>A0AAD4FBP0_9PLEO</name>
<evidence type="ECO:0000313" key="1">
    <source>
        <dbReference type="EMBL" id="KAG9187057.1"/>
    </source>
</evidence>
<dbReference type="Proteomes" id="UP001199106">
    <property type="component" value="Unassembled WGS sequence"/>
</dbReference>